<dbReference type="OrthoDB" id="568146at2759"/>
<keyword evidence="1 4" id="KW-0479">Metal-binding</keyword>
<keyword evidence="5" id="KW-0812">Transmembrane</keyword>
<gene>
    <name evidence="7" type="ORF">GPECTOR_2g1206</name>
</gene>
<dbReference type="GO" id="GO:0046872">
    <property type="term" value="F:metal ion binding"/>
    <property type="evidence" value="ECO:0007669"/>
    <property type="project" value="UniProtKB-KW"/>
</dbReference>
<feature type="binding site" evidence="4">
    <location>
        <position position="461"/>
    </location>
    <ligand>
        <name>Zn(2+)</name>
        <dbReference type="ChEBI" id="CHEBI:29105"/>
        <label>2</label>
    </ligand>
</feature>
<dbReference type="Pfam" id="PF00233">
    <property type="entry name" value="PDEase_I"/>
    <property type="match status" value="1"/>
</dbReference>
<dbReference type="PRINTS" id="PR00387">
    <property type="entry name" value="PDIESTERASE1"/>
</dbReference>
<evidence type="ECO:0000256" key="4">
    <source>
        <dbReference type="PIRSR" id="PIRSR623088-3"/>
    </source>
</evidence>
<evidence type="ECO:0000313" key="8">
    <source>
        <dbReference type="Proteomes" id="UP000075714"/>
    </source>
</evidence>
<dbReference type="SUPFAM" id="SSF109604">
    <property type="entry name" value="HD-domain/PDEase-like"/>
    <property type="match status" value="1"/>
</dbReference>
<dbReference type="AlphaFoldDB" id="A0A150H0G0"/>
<dbReference type="EMBL" id="LSYV01000003">
    <property type="protein sequence ID" value="KXZ55656.1"/>
    <property type="molecule type" value="Genomic_DNA"/>
</dbReference>
<keyword evidence="8" id="KW-1185">Reference proteome</keyword>
<keyword evidence="2" id="KW-0378">Hydrolase</keyword>
<dbReference type="GO" id="GO:0007165">
    <property type="term" value="P:signal transduction"/>
    <property type="evidence" value="ECO:0007669"/>
    <property type="project" value="InterPro"/>
</dbReference>
<dbReference type="PANTHER" id="PTHR11347">
    <property type="entry name" value="CYCLIC NUCLEOTIDE PHOSPHODIESTERASE"/>
    <property type="match status" value="1"/>
</dbReference>
<dbReference type="InterPro" id="IPR036971">
    <property type="entry name" value="PDEase_catalytic_dom_sf"/>
</dbReference>
<feature type="transmembrane region" description="Helical" evidence="5">
    <location>
        <begin position="73"/>
        <end position="98"/>
    </location>
</feature>
<feature type="domain" description="PDEase" evidence="6">
    <location>
        <begin position="319"/>
        <end position="640"/>
    </location>
</feature>
<keyword evidence="5" id="KW-0472">Membrane</keyword>
<keyword evidence="5" id="KW-1133">Transmembrane helix</keyword>
<name>A0A150H0G0_GONPE</name>
<evidence type="ECO:0000259" key="6">
    <source>
        <dbReference type="PROSITE" id="PS51845"/>
    </source>
</evidence>
<evidence type="ECO:0000256" key="2">
    <source>
        <dbReference type="ARBA" id="ARBA00022801"/>
    </source>
</evidence>
<proteinExistence type="predicted"/>
<feature type="binding site" evidence="4">
    <location>
        <position position="460"/>
    </location>
    <ligand>
        <name>Zn(2+)</name>
        <dbReference type="ChEBI" id="CHEBI:29105"/>
        <label>1</label>
    </ligand>
</feature>
<feature type="binding site" evidence="4">
    <location>
        <position position="423"/>
    </location>
    <ligand>
        <name>Zn(2+)</name>
        <dbReference type="ChEBI" id="CHEBI:29105"/>
        <label>1</label>
    </ligand>
</feature>
<reference evidence="8" key="1">
    <citation type="journal article" date="2016" name="Nat. Commun.">
        <title>The Gonium pectorale genome demonstrates co-option of cell cycle regulation during the evolution of multicellularity.</title>
        <authorList>
            <person name="Hanschen E.R."/>
            <person name="Marriage T.N."/>
            <person name="Ferris P.J."/>
            <person name="Hamaji T."/>
            <person name="Toyoda A."/>
            <person name="Fujiyama A."/>
            <person name="Neme R."/>
            <person name="Noguchi H."/>
            <person name="Minakuchi Y."/>
            <person name="Suzuki M."/>
            <person name="Kawai-Toyooka H."/>
            <person name="Smith D.R."/>
            <person name="Sparks H."/>
            <person name="Anderson J."/>
            <person name="Bakaric R."/>
            <person name="Luria V."/>
            <person name="Karger A."/>
            <person name="Kirschner M.W."/>
            <person name="Durand P.M."/>
            <person name="Michod R.E."/>
            <person name="Nozaki H."/>
            <person name="Olson B.J."/>
        </authorList>
    </citation>
    <scope>NUCLEOTIDE SEQUENCE [LARGE SCALE GENOMIC DNA]</scope>
    <source>
        <strain evidence="8">NIES-2863</strain>
    </source>
</reference>
<organism evidence="7 8">
    <name type="scientific">Gonium pectorale</name>
    <name type="common">Green alga</name>
    <dbReference type="NCBI Taxonomy" id="33097"/>
    <lineage>
        <taxon>Eukaryota</taxon>
        <taxon>Viridiplantae</taxon>
        <taxon>Chlorophyta</taxon>
        <taxon>core chlorophytes</taxon>
        <taxon>Chlorophyceae</taxon>
        <taxon>CS clade</taxon>
        <taxon>Chlamydomonadales</taxon>
        <taxon>Volvocaceae</taxon>
        <taxon>Gonium</taxon>
    </lineage>
</organism>
<dbReference type="InterPro" id="IPR023088">
    <property type="entry name" value="PDEase"/>
</dbReference>
<dbReference type="Gene3D" id="1.10.1300.10">
    <property type="entry name" value="3'5'-cyclic nucleotide phosphodiesterase, catalytic domain"/>
    <property type="match status" value="1"/>
</dbReference>
<comment type="caution">
    <text evidence="7">The sequence shown here is derived from an EMBL/GenBank/DDBJ whole genome shotgun (WGS) entry which is preliminary data.</text>
</comment>
<evidence type="ECO:0000256" key="3">
    <source>
        <dbReference type="PIRSR" id="PIRSR623088-1"/>
    </source>
</evidence>
<dbReference type="GO" id="GO:0004114">
    <property type="term" value="F:3',5'-cyclic-nucleotide phosphodiesterase activity"/>
    <property type="evidence" value="ECO:0007669"/>
    <property type="project" value="InterPro"/>
</dbReference>
<evidence type="ECO:0000256" key="5">
    <source>
        <dbReference type="SAM" id="Phobius"/>
    </source>
</evidence>
<dbReference type="InterPro" id="IPR002073">
    <property type="entry name" value="PDEase_catalytic_dom"/>
</dbReference>
<feature type="binding site" evidence="4">
    <location>
        <position position="604"/>
    </location>
    <ligand>
        <name>Zn(2+)</name>
        <dbReference type="ChEBI" id="CHEBI:29105"/>
        <label>1</label>
    </ligand>
</feature>
<evidence type="ECO:0000256" key="1">
    <source>
        <dbReference type="ARBA" id="ARBA00022723"/>
    </source>
</evidence>
<evidence type="ECO:0000313" key="7">
    <source>
        <dbReference type="EMBL" id="KXZ55656.1"/>
    </source>
</evidence>
<dbReference type="PROSITE" id="PS51845">
    <property type="entry name" value="PDEASE_I_2"/>
    <property type="match status" value="1"/>
</dbReference>
<protein>
    <recommendedName>
        <fullName evidence="6">PDEase domain-containing protein</fullName>
    </recommendedName>
</protein>
<accession>A0A150H0G0</accession>
<feature type="binding site" evidence="4">
    <location>
        <position position="461"/>
    </location>
    <ligand>
        <name>Zn(2+)</name>
        <dbReference type="ChEBI" id="CHEBI:29105"/>
        <label>1</label>
    </ligand>
</feature>
<sequence length="640" mass="70008">MAPVLLLTAMIEFNPNWNASSDLFRGLAPALMAQPDAVNSYCGAPCDYDSNRNMTFWGLWLLRVSPEDGWRPAWYDGIVAAVVVVAAVFAALVFAVMVQRRKHQALLQALLPKELLEEAMAHSVDSFGPARIRQAETPADLLMRMMTDLLEGRQAELRDIVFIRTALLRHMDLYQPLNLKSHLKRANLDVDVTQALMRQLGALTSVDGNNECMAPPGDAFPVIVDSEGTALMQRTDDDTAGGLLRRRPSAPTHSSLPDCNTLGSALAFLLSPTVAPPAPVVTVRDVCFQPQRPPSVHVTAHPSTAAAPASADASSLSLVRVELLPLTLDAAAVPSDGVSCHGSSTNARAEVEKFLSKADEWHFNTWQLQELTQGHALSILSFYLLHREGLISHFRLNPVALARFLRTVEGGYSPSNPYHNATHAADVLQTLHVTIHGAKLHVHYLDKLGLLAAYLAAIIHDHAHPGLTNDFLIASADPLAVRYNDRSPLENHHCASAFALMTPPNSELDFLAPLPQVDRSALRKQVIELVMATDMKQHFTILSHFNTMHRLSSYAQGSRPRPPSCDYDAAGTGLAKDATEAPAPCPIDDTERLLTLQVALKCADIGHLGEELDVHIQWLQALEEEFYKQGRRRASVPLGS</sequence>
<feature type="active site" description="Proton donor" evidence="3">
    <location>
        <position position="419"/>
    </location>
</feature>
<dbReference type="Proteomes" id="UP000075714">
    <property type="component" value="Unassembled WGS sequence"/>
</dbReference>
<dbReference type="STRING" id="33097.A0A150H0G0"/>